<dbReference type="InterPro" id="IPR015422">
    <property type="entry name" value="PyrdxlP-dep_Trfase_small"/>
</dbReference>
<evidence type="ECO:0000256" key="12">
    <source>
        <dbReference type="ARBA" id="ARBA00066529"/>
    </source>
</evidence>
<dbReference type="PANTHER" id="PTHR43797">
    <property type="entry name" value="HOMOCYSTEINE/CYSTEINE SYNTHASE"/>
    <property type="match status" value="1"/>
</dbReference>
<keyword evidence="4" id="KW-0963">Cytoplasm</keyword>
<dbReference type="GO" id="GO:0071269">
    <property type="term" value="P:L-homocysteine biosynthetic process"/>
    <property type="evidence" value="ECO:0007669"/>
    <property type="project" value="TreeGrafter"/>
</dbReference>
<evidence type="ECO:0000313" key="16">
    <source>
        <dbReference type="EMBL" id="PWY86337.1"/>
    </source>
</evidence>
<dbReference type="GO" id="GO:0003961">
    <property type="term" value="F:O-acetylhomoserine aminocarboxypropyltransferase activity"/>
    <property type="evidence" value="ECO:0007669"/>
    <property type="project" value="UniProtKB-EC"/>
</dbReference>
<dbReference type="Gene3D" id="3.90.1150.10">
    <property type="entry name" value="Aspartate Aminotransferase, domain 1"/>
    <property type="match status" value="1"/>
</dbReference>
<evidence type="ECO:0000256" key="13">
    <source>
        <dbReference type="PIRSR" id="PIRSR001434-2"/>
    </source>
</evidence>
<keyword evidence="8" id="KW-0486">Methionine biosynthesis</keyword>
<organism evidence="16 17">
    <name type="scientific">Aspergillus sclerotioniger CBS 115572</name>
    <dbReference type="NCBI Taxonomy" id="1450535"/>
    <lineage>
        <taxon>Eukaryota</taxon>
        <taxon>Fungi</taxon>
        <taxon>Dikarya</taxon>
        <taxon>Ascomycota</taxon>
        <taxon>Pezizomycotina</taxon>
        <taxon>Eurotiomycetes</taxon>
        <taxon>Eurotiomycetidae</taxon>
        <taxon>Eurotiales</taxon>
        <taxon>Aspergillaceae</taxon>
        <taxon>Aspergillus</taxon>
        <taxon>Aspergillus subgen. Circumdati</taxon>
    </lineage>
</organism>
<evidence type="ECO:0000256" key="7">
    <source>
        <dbReference type="ARBA" id="ARBA00022898"/>
    </source>
</evidence>
<keyword evidence="7 13" id="KW-0663">Pyridoxal phosphate</keyword>
<dbReference type="InterPro" id="IPR015424">
    <property type="entry name" value="PyrdxlP-dep_Trfase"/>
</dbReference>
<dbReference type="NCBIfam" id="TIGR01326">
    <property type="entry name" value="OAH_OAS_sulfhy"/>
    <property type="match status" value="1"/>
</dbReference>
<keyword evidence="6" id="KW-0808">Transferase</keyword>
<comment type="catalytic activity">
    <reaction evidence="10">
        <text>O-acetyl-L-homoserine + hydrogen sulfide = L-homocysteine + acetate</text>
        <dbReference type="Rhea" id="RHEA:27822"/>
        <dbReference type="ChEBI" id="CHEBI:29919"/>
        <dbReference type="ChEBI" id="CHEBI:30089"/>
        <dbReference type="ChEBI" id="CHEBI:57716"/>
        <dbReference type="ChEBI" id="CHEBI:58199"/>
        <dbReference type="EC" id="2.5.1.49"/>
    </reaction>
</comment>
<dbReference type="GO" id="GO:0006535">
    <property type="term" value="P:cysteine biosynthetic process from serine"/>
    <property type="evidence" value="ECO:0007669"/>
    <property type="project" value="TreeGrafter"/>
</dbReference>
<feature type="modified residue" description="N6-(pyridoxal phosphate)lysine" evidence="13">
    <location>
        <position position="211"/>
    </location>
</feature>
<evidence type="ECO:0000256" key="11">
    <source>
        <dbReference type="ARBA" id="ARBA00060627"/>
    </source>
</evidence>
<evidence type="ECO:0000256" key="15">
    <source>
        <dbReference type="SAM" id="MobiDB-lite"/>
    </source>
</evidence>
<dbReference type="CDD" id="cd00614">
    <property type="entry name" value="CGS_like"/>
    <property type="match status" value="1"/>
</dbReference>
<evidence type="ECO:0000256" key="2">
    <source>
        <dbReference type="ARBA" id="ARBA00004496"/>
    </source>
</evidence>
<sequence>MSESERPHFETLQLHAGQEPDPTTKSRAVPIYATTSYAFNDSAHGARLFGLKEFGNIYSRIMNPTVDVFEKRIAALEGGAAAVAASSGQAAQFMAISALAHAGDNIVSTSNLYGGTYNQFKVLFPRFGIKTKFVQGDSPEDIAAAIDDRTKAVYVETIGNPRYNVPDFEAIARVAHEKGIPLVVDNTFGAGGYFCRPIEHGADIVVHSATKWIGGHGTTIAGIVVDSGKFDWGKNAARFPQFVEPSEGYHGLKFWETFGSIAFAIRVRVEILRDLGPALNPFAAQQLLLGIETLSLRAERHASNAITLANWLLKNENVSWVSYPGLEDHLSHETAKRYLKHGFGGVLSFGVKGGAAAGAQVVDGFKLISNLANVGDSKTLAIHPWSTTHEQLTEQERLDSGVTEDGIRISVGTEHIDDIIADFKQSFKAASALSTTPSDGTWSPE</sequence>
<dbReference type="PIRSF" id="PIRSF001434">
    <property type="entry name" value="CGS"/>
    <property type="match status" value="1"/>
</dbReference>
<dbReference type="Pfam" id="PF01053">
    <property type="entry name" value="Cys_Met_Meta_PP"/>
    <property type="match status" value="1"/>
</dbReference>
<evidence type="ECO:0000256" key="9">
    <source>
        <dbReference type="ARBA" id="ARBA00050655"/>
    </source>
</evidence>
<comment type="cofactor">
    <cofactor evidence="1 14">
        <name>pyridoxal 5'-phosphate</name>
        <dbReference type="ChEBI" id="CHEBI:597326"/>
    </cofactor>
</comment>
<keyword evidence="17" id="KW-1185">Reference proteome</keyword>
<gene>
    <name evidence="16" type="ORF">BO94DRAFT_535502</name>
</gene>
<name>A0A317WMQ5_9EURO</name>
<evidence type="ECO:0000256" key="1">
    <source>
        <dbReference type="ARBA" id="ARBA00001933"/>
    </source>
</evidence>
<evidence type="ECO:0000313" key="17">
    <source>
        <dbReference type="Proteomes" id="UP000246702"/>
    </source>
</evidence>
<dbReference type="PANTHER" id="PTHR43797:SF2">
    <property type="entry name" value="HOMOCYSTEINE_CYSTEINE SYNTHASE"/>
    <property type="match status" value="1"/>
</dbReference>
<dbReference type="PROSITE" id="PS00868">
    <property type="entry name" value="CYS_MET_METAB_PP"/>
    <property type="match status" value="1"/>
</dbReference>
<proteinExistence type="inferred from homology"/>
<dbReference type="FunFam" id="3.90.1150.10:FF:000083">
    <property type="entry name" value="O-acetylhomoserine sulfhydrylase"/>
    <property type="match status" value="1"/>
</dbReference>
<evidence type="ECO:0000256" key="10">
    <source>
        <dbReference type="ARBA" id="ARBA00052629"/>
    </source>
</evidence>
<dbReference type="InterPro" id="IPR054542">
    <property type="entry name" value="Cys_met_metab_PP"/>
</dbReference>
<dbReference type="Gene3D" id="3.40.640.10">
    <property type="entry name" value="Type I PLP-dependent aspartate aminotransferase-like (Major domain)"/>
    <property type="match status" value="1"/>
</dbReference>
<evidence type="ECO:0000256" key="8">
    <source>
        <dbReference type="ARBA" id="ARBA00023167"/>
    </source>
</evidence>
<dbReference type="GO" id="GO:0005737">
    <property type="term" value="C:cytoplasm"/>
    <property type="evidence" value="ECO:0007669"/>
    <property type="project" value="UniProtKB-SubCell"/>
</dbReference>
<accession>A0A317WMQ5</accession>
<dbReference type="EC" id="2.5.1.49" evidence="12"/>
<dbReference type="STRING" id="1450535.A0A317WMQ5"/>
<dbReference type="GO" id="GO:0030170">
    <property type="term" value="F:pyridoxal phosphate binding"/>
    <property type="evidence" value="ECO:0007669"/>
    <property type="project" value="InterPro"/>
</dbReference>
<comment type="catalytic activity">
    <reaction evidence="9">
        <text>O-acetyl-L-homoserine + methanethiol = L-methionine + acetate + H(+)</text>
        <dbReference type="Rhea" id="RHEA:10048"/>
        <dbReference type="ChEBI" id="CHEBI:15378"/>
        <dbReference type="ChEBI" id="CHEBI:16007"/>
        <dbReference type="ChEBI" id="CHEBI:30089"/>
        <dbReference type="ChEBI" id="CHEBI:57716"/>
        <dbReference type="ChEBI" id="CHEBI:57844"/>
        <dbReference type="EC" id="2.5.1.49"/>
    </reaction>
</comment>
<dbReference type="GeneID" id="37113938"/>
<dbReference type="RefSeq" id="XP_025466928.1">
    <property type="nucleotide sequence ID" value="XM_025611795.1"/>
</dbReference>
<protein>
    <recommendedName>
        <fullName evidence="12">O-acetylhomoserine aminocarboxypropyltransferase</fullName>
        <ecNumber evidence="12">2.5.1.49</ecNumber>
    </recommendedName>
</protein>
<dbReference type="SUPFAM" id="SSF53383">
    <property type="entry name" value="PLP-dependent transferases"/>
    <property type="match status" value="1"/>
</dbReference>
<dbReference type="GO" id="GO:0019346">
    <property type="term" value="P:transsulfuration"/>
    <property type="evidence" value="ECO:0007669"/>
    <property type="project" value="InterPro"/>
</dbReference>
<keyword evidence="5" id="KW-0028">Amino-acid biosynthesis</keyword>
<dbReference type="Proteomes" id="UP000246702">
    <property type="component" value="Unassembled WGS sequence"/>
</dbReference>
<evidence type="ECO:0000256" key="3">
    <source>
        <dbReference type="ARBA" id="ARBA00009077"/>
    </source>
</evidence>
<dbReference type="InterPro" id="IPR000277">
    <property type="entry name" value="Cys/Met-Metab_PyrdxlP-dep_enz"/>
</dbReference>
<comment type="subcellular location">
    <subcellularLocation>
        <location evidence="2">Cytoplasm</location>
    </subcellularLocation>
</comment>
<evidence type="ECO:0000256" key="5">
    <source>
        <dbReference type="ARBA" id="ARBA00022605"/>
    </source>
</evidence>
<comment type="pathway">
    <text evidence="11">Amino-acid biosynthesis; L-methionine biosynthesis via de novo pathway; L-homocysteine from O-acetyl-L-homoserine.</text>
</comment>
<dbReference type="InterPro" id="IPR015421">
    <property type="entry name" value="PyrdxlP-dep_Trfase_major"/>
</dbReference>
<reference evidence="16 17" key="1">
    <citation type="submission" date="2016-12" db="EMBL/GenBank/DDBJ databases">
        <title>The genomes of Aspergillus section Nigri reveals drivers in fungal speciation.</title>
        <authorList>
            <consortium name="DOE Joint Genome Institute"/>
            <person name="Vesth T.C."/>
            <person name="Nybo J."/>
            <person name="Theobald S."/>
            <person name="Brandl J."/>
            <person name="Frisvad J.C."/>
            <person name="Nielsen K.F."/>
            <person name="Lyhne E.K."/>
            <person name="Kogle M.E."/>
            <person name="Kuo A."/>
            <person name="Riley R."/>
            <person name="Clum A."/>
            <person name="Nolan M."/>
            <person name="Lipzen A."/>
            <person name="Salamov A."/>
            <person name="Henrissat B."/>
            <person name="Wiebenga A."/>
            <person name="De Vries R.P."/>
            <person name="Grigoriev I.V."/>
            <person name="Mortensen U.H."/>
            <person name="Andersen M.R."/>
            <person name="Baker S.E."/>
        </authorList>
    </citation>
    <scope>NUCLEOTIDE SEQUENCE [LARGE SCALE GENOMIC DNA]</scope>
    <source>
        <strain evidence="16 17">CBS 115572</strain>
    </source>
</reference>
<feature type="region of interest" description="Disordered" evidence="15">
    <location>
        <begin position="1"/>
        <end position="26"/>
    </location>
</feature>
<dbReference type="InterPro" id="IPR006235">
    <property type="entry name" value="OAc-hSer/O-AcSer_sulfhydrylase"/>
</dbReference>
<dbReference type="OrthoDB" id="3512640at2759"/>
<evidence type="ECO:0000256" key="6">
    <source>
        <dbReference type="ARBA" id="ARBA00022679"/>
    </source>
</evidence>
<dbReference type="AlphaFoldDB" id="A0A317WMQ5"/>
<dbReference type="FunFam" id="3.40.640.10:FF:000035">
    <property type="entry name" value="O-succinylhomoserine sulfhydrylase"/>
    <property type="match status" value="1"/>
</dbReference>
<evidence type="ECO:0000256" key="14">
    <source>
        <dbReference type="RuleBase" id="RU362118"/>
    </source>
</evidence>
<evidence type="ECO:0000256" key="4">
    <source>
        <dbReference type="ARBA" id="ARBA00022490"/>
    </source>
</evidence>
<dbReference type="GO" id="GO:0004124">
    <property type="term" value="F:cysteine synthase activity"/>
    <property type="evidence" value="ECO:0007669"/>
    <property type="project" value="TreeGrafter"/>
</dbReference>
<comment type="caution">
    <text evidence="16">The sequence shown here is derived from an EMBL/GenBank/DDBJ whole genome shotgun (WGS) entry which is preliminary data.</text>
</comment>
<dbReference type="EMBL" id="MSFK01000015">
    <property type="protein sequence ID" value="PWY86337.1"/>
    <property type="molecule type" value="Genomic_DNA"/>
</dbReference>
<comment type="similarity">
    <text evidence="3 14">Belongs to the trans-sulfuration enzymes family.</text>
</comment>